<evidence type="ECO:0000313" key="1">
    <source>
        <dbReference type="EMBL" id="MBU2788211.1"/>
    </source>
</evidence>
<sequence>RPCSAVHMWGMRIAIDIVWLDGTGRILGLRAGLRPWQYAWPRVRGVRDTIELAAGAIERWQLLSGQRLEWRSAGSGVL</sequence>
<evidence type="ECO:0000313" key="2">
    <source>
        <dbReference type="Proteomes" id="UP001197378"/>
    </source>
</evidence>
<proteinExistence type="predicted"/>
<dbReference type="EMBL" id="JAAXYO010000117">
    <property type="protein sequence ID" value="MBU2788211.1"/>
    <property type="molecule type" value="Genomic_DNA"/>
</dbReference>
<dbReference type="RefSeq" id="WP_215873316.1">
    <property type="nucleotide sequence ID" value="NZ_JAAXYO010000117.1"/>
</dbReference>
<dbReference type="InterPro" id="IPR003795">
    <property type="entry name" value="DUF192"/>
</dbReference>
<gene>
    <name evidence="1" type="ORF">HFQ13_08335</name>
</gene>
<reference evidence="1" key="1">
    <citation type="journal article" date="2021" name="ISME J.">
        <title>Genomic evolution of the class Acidithiobacillia: deep-branching Proteobacteria living in extreme acidic conditions.</title>
        <authorList>
            <person name="Moya-Beltran A."/>
            <person name="Beard S."/>
            <person name="Rojas-Villalobos C."/>
            <person name="Issotta F."/>
            <person name="Gallardo Y."/>
            <person name="Ulloa R."/>
            <person name="Giaveno A."/>
            <person name="Degli Esposti M."/>
            <person name="Johnson D.B."/>
            <person name="Quatrini R."/>
        </authorList>
    </citation>
    <scope>NUCLEOTIDE SEQUENCE</scope>
    <source>
        <strain evidence="1">VAN18-1</strain>
    </source>
</reference>
<dbReference type="Gene3D" id="2.60.120.1140">
    <property type="entry name" value="Protein of unknown function DUF192"/>
    <property type="match status" value="1"/>
</dbReference>
<dbReference type="AlphaFoldDB" id="A0AAE3CJX4"/>
<dbReference type="Pfam" id="PF02643">
    <property type="entry name" value="DUF192"/>
    <property type="match status" value="1"/>
</dbReference>
<protein>
    <submittedName>
        <fullName evidence="1">DUF192 domain-containing protein</fullName>
    </submittedName>
</protein>
<accession>A0AAE3CJX4</accession>
<comment type="caution">
    <text evidence="1">The sequence shown here is derived from an EMBL/GenBank/DDBJ whole genome shotgun (WGS) entry which is preliminary data.</text>
</comment>
<name>A0AAE3CJX4_9PROT</name>
<dbReference type="InterPro" id="IPR038695">
    <property type="entry name" value="Saro_0823-like_sf"/>
</dbReference>
<keyword evidence="2" id="KW-1185">Reference proteome</keyword>
<organism evidence="1 2">
    <name type="scientific">Igneacidithiobacillus copahuensis</name>
    <dbReference type="NCBI Taxonomy" id="2724909"/>
    <lineage>
        <taxon>Bacteria</taxon>
        <taxon>Pseudomonadati</taxon>
        <taxon>Pseudomonadota</taxon>
        <taxon>Acidithiobacillia</taxon>
        <taxon>Acidithiobacillales</taxon>
        <taxon>Acidithiobacillaceae</taxon>
        <taxon>Igneacidithiobacillus</taxon>
    </lineage>
</organism>
<dbReference type="Proteomes" id="UP001197378">
    <property type="component" value="Unassembled WGS sequence"/>
</dbReference>
<feature type="non-terminal residue" evidence="1">
    <location>
        <position position="1"/>
    </location>
</feature>